<sequence>MATTINSTLSKLPKAFAEARGRSSDRQWAELVIGRLSLDGINTTLIAAELTQVLALVRESGEGPHGLFGDASDYAQNLLGQWRVDGAPVEPVEPDTSWRDVPVVAAVMATFVVVMLAVLELLSGNWTTDFTIGKILLPALSALTTLVSITTFETLLMRARRLYAVAGALAVAGSGVLLIAATFVLGNDHPLLTGPLWWYAGLIVLYALATIAVSRWFPDGDGIRTRRQAAAADDPGTAATSRLSDEQWAAELAGVLRLRAELPEKEVRATIAEARQHAAGTGTSLVDEFGLPGEYASRVPRSAAARRRRRRWNSAAFLLGAVISGYLGFGGLQDGLAWGNVYWPMATAFLVFCFAGVLFLLGRKRYS</sequence>
<accession>A0A4S5E5J6</accession>
<dbReference type="RefSeq" id="WP_136453812.1">
    <property type="nucleotide sequence ID" value="NZ_SSWH01000005.1"/>
</dbReference>
<feature type="transmembrane region" description="Helical" evidence="1">
    <location>
        <begin position="162"/>
        <end position="184"/>
    </location>
</feature>
<feature type="transmembrane region" description="Helical" evidence="1">
    <location>
        <begin position="103"/>
        <end position="123"/>
    </location>
</feature>
<dbReference type="OrthoDB" id="4966953at2"/>
<feature type="transmembrane region" description="Helical" evidence="1">
    <location>
        <begin position="312"/>
        <end position="329"/>
    </location>
</feature>
<keyword evidence="1" id="KW-0812">Transmembrane</keyword>
<evidence type="ECO:0000313" key="2">
    <source>
        <dbReference type="EMBL" id="THJ66710.1"/>
    </source>
</evidence>
<evidence type="ECO:0000256" key="1">
    <source>
        <dbReference type="SAM" id="Phobius"/>
    </source>
</evidence>
<proteinExistence type="predicted"/>
<feature type="transmembrane region" description="Helical" evidence="1">
    <location>
        <begin position="196"/>
        <end position="217"/>
    </location>
</feature>
<gene>
    <name evidence="2" type="ORF">E8P82_07125</name>
</gene>
<keyword evidence="1" id="KW-0472">Membrane</keyword>
<dbReference type="Proteomes" id="UP000305233">
    <property type="component" value="Unassembled WGS sequence"/>
</dbReference>
<keyword evidence="1" id="KW-1133">Transmembrane helix</keyword>
<protein>
    <submittedName>
        <fullName evidence="2">Uncharacterized protein</fullName>
    </submittedName>
</protein>
<feature type="transmembrane region" description="Helical" evidence="1">
    <location>
        <begin position="135"/>
        <end position="155"/>
    </location>
</feature>
<organism evidence="2 3">
    <name type="scientific">Arthrobacter echini</name>
    <dbReference type="NCBI Taxonomy" id="1529066"/>
    <lineage>
        <taxon>Bacteria</taxon>
        <taxon>Bacillati</taxon>
        <taxon>Actinomycetota</taxon>
        <taxon>Actinomycetes</taxon>
        <taxon>Micrococcales</taxon>
        <taxon>Micrococcaceae</taxon>
        <taxon>Arthrobacter</taxon>
    </lineage>
</organism>
<dbReference type="AlphaFoldDB" id="A0A4S5E5J6"/>
<comment type="caution">
    <text evidence="2">The sequence shown here is derived from an EMBL/GenBank/DDBJ whole genome shotgun (WGS) entry which is preliminary data.</text>
</comment>
<dbReference type="EMBL" id="SSWH01000005">
    <property type="protein sequence ID" value="THJ66710.1"/>
    <property type="molecule type" value="Genomic_DNA"/>
</dbReference>
<feature type="transmembrane region" description="Helical" evidence="1">
    <location>
        <begin position="341"/>
        <end position="361"/>
    </location>
</feature>
<keyword evidence="3" id="KW-1185">Reference proteome</keyword>
<name>A0A4S5E5J6_9MICC</name>
<evidence type="ECO:0000313" key="3">
    <source>
        <dbReference type="Proteomes" id="UP000305233"/>
    </source>
</evidence>
<reference evidence="2 3" key="1">
    <citation type="submission" date="2019-04" db="EMBL/GenBank/DDBJ databases">
        <authorList>
            <person name="Liu Q."/>
            <person name="Xin Y.-H."/>
        </authorList>
    </citation>
    <scope>NUCLEOTIDE SEQUENCE [LARGE SCALE GENOMIC DNA]</scope>
    <source>
        <strain evidence="2 3">AM23</strain>
    </source>
</reference>